<organism evidence="11 12">
    <name type="scientific">Rhodoferax mekongensis</name>
    <dbReference type="NCBI Taxonomy" id="3068341"/>
    <lineage>
        <taxon>Bacteria</taxon>
        <taxon>Pseudomonadati</taxon>
        <taxon>Pseudomonadota</taxon>
        <taxon>Betaproteobacteria</taxon>
        <taxon>Burkholderiales</taxon>
        <taxon>Comamonadaceae</taxon>
        <taxon>Rhodoferax</taxon>
    </lineage>
</organism>
<keyword evidence="6 9" id="KW-0764">Sulfate transport</keyword>
<reference evidence="11 12" key="1">
    <citation type="submission" date="2023-08" db="EMBL/GenBank/DDBJ databases">
        <title>Rhodoferax potami sp. nov. and Rhodoferax mekongensis sp. nov., isolated from the Mekong River in Thailand.</title>
        <authorList>
            <person name="Kitikhun S."/>
            <person name="Charoenyingcharoen P."/>
            <person name="Siriarchawattana P."/>
            <person name="Likhitrattanapisal S."/>
            <person name="Nilsakha T."/>
            <person name="Chanpet A."/>
            <person name="Rattanawaree P."/>
            <person name="Ingsriswang S."/>
        </authorList>
    </citation>
    <scope>NUCLEOTIDE SEQUENCE [LARGE SCALE GENOMIC DNA]</scope>
    <source>
        <strain evidence="11 12">TBRC 17307</strain>
    </source>
</reference>
<evidence type="ECO:0000313" key="11">
    <source>
        <dbReference type="EMBL" id="WNO05340.1"/>
    </source>
</evidence>
<keyword evidence="12" id="KW-1185">Reference proteome</keyword>
<comment type="similarity">
    <text evidence="9">Belongs to the binding-protein-dependent transport system permease family. CysTW subfamily.</text>
</comment>
<keyword evidence="7 9" id="KW-0472">Membrane</keyword>
<evidence type="ECO:0000256" key="6">
    <source>
        <dbReference type="ARBA" id="ARBA00023032"/>
    </source>
</evidence>
<dbReference type="EMBL" id="CP132507">
    <property type="protein sequence ID" value="WNO05340.1"/>
    <property type="molecule type" value="Genomic_DNA"/>
</dbReference>
<feature type="domain" description="ABC transmembrane type-1" evidence="10">
    <location>
        <begin position="69"/>
        <end position="272"/>
    </location>
</feature>
<keyword evidence="5 9" id="KW-1133">Transmembrane helix</keyword>
<dbReference type="InterPro" id="IPR000515">
    <property type="entry name" value="MetI-like"/>
</dbReference>
<dbReference type="RefSeq" id="WP_313868117.1">
    <property type="nucleotide sequence ID" value="NZ_CP132507.1"/>
</dbReference>
<feature type="transmembrane region" description="Helical" evidence="9">
    <location>
        <begin position="197"/>
        <end position="215"/>
    </location>
</feature>
<sequence length="285" mass="30806">MTAAVLQAPLNKRAPKRVLPGFRLTLGYTLFYLALIVLLPLSALIFKTFTLTGEQFWAAVASPRVVASYQLTFGASFFAALVNSVFGLLVAWVLVRYQFPGKRIVDALVDLPFALPTAVAGISLTALLAGNGWIGSLLEPHGIQLAFNRNGVVIALIFIGLPFVVRTVQPVLEDAEKELEEAATCLGATRWQTFRHVIFPTIAPALLTGFAMAFARGVGEYGSVIFIAGNMPMISEITPLIIISKLEQYDYAGATAVATVMLLASFVMLMVINSLQAWQRKRAGA</sequence>
<gene>
    <name evidence="11" type="primary">cysT</name>
    <name evidence="11" type="ORF">RAN89_02625</name>
</gene>
<dbReference type="PANTHER" id="PTHR30406:SF8">
    <property type="entry name" value="SULFATE TRANSPORT SYSTEM PERMEASE PROTEIN CYST"/>
    <property type="match status" value="1"/>
</dbReference>
<feature type="transmembrane region" description="Helical" evidence="9">
    <location>
        <begin position="21"/>
        <end position="46"/>
    </location>
</feature>
<evidence type="ECO:0000256" key="8">
    <source>
        <dbReference type="ARBA" id="ARBA00025323"/>
    </source>
</evidence>
<evidence type="ECO:0000256" key="5">
    <source>
        <dbReference type="ARBA" id="ARBA00022989"/>
    </source>
</evidence>
<dbReference type="Gene3D" id="1.10.3720.10">
    <property type="entry name" value="MetI-like"/>
    <property type="match status" value="1"/>
</dbReference>
<dbReference type="NCBIfam" id="TIGR00969">
    <property type="entry name" value="3a0106s02"/>
    <property type="match status" value="1"/>
</dbReference>
<dbReference type="InterPro" id="IPR005667">
    <property type="entry name" value="Sulph_transpt2"/>
</dbReference>
<comment type="subcellular location">
    <subcellularLocation>
        <location evidence="1">Cell membrane</location>
        <topology evidence="1">Multi-pass membrane protein</topology>
    </subcellularLocation>
</comment>
<proteinExistence type="inferred from homology"/>
<comment type="subunit">
    <text evidence="2">The complex is composed of two ATP-binding proteins (CysA), two transmembrane proteins (CysT and CysW) and a solute-binding protein (CysP).</text>
</comment>
<dbReference type="PROSITE" id="PS50928">
    <property type="entry name" value="ABC_TM1"/>
    <property type="match status" value="1"/>
</dbReference>
<dbReference type="SUPFAM" id="SSF161098">
    <property type="entry name" value="MetI-like"/>
    <property type="match status" value="1"/>
</dbReference>
<feature type="transmembrane region" description="Helical" evidence="9">
    <location>
        <begin position="221"/>
        <end position="244"/>
    </location>
</feature>
<feature type="transmembrane region" description="Helical" evidence="9">
    <location>
        <begin position="146"/>
        <end position="165"/>
    </location>
</feature>
<feature type="transmembrane region" description="Helical" evidence="9">
    <location>
        <begin position="66"/>
        <end position="95"/>
    </location>
</feature>
<protein>
    <recommendedName>
        <fullName evidence="9">Sulfate transport system permease protein CysT</fullName>
    </recommendedName>
</protein>
<evidence type="ECO:0000256" key="4">
    <source>
        <dbReference type="ARBA" id="ARBA00022692"/>
    </source>
</evidence>
<feature type="transmembrane region" description="Helical" evidence="9">
    <location>
        <begin position="107"/>
        <end position="134"/>
    </location>
</feature>
<evidence type="ECO:0000256" key="1">
    <source>
        <dbReference type="ARBA" id="ARBA00004651"/>
    </source>
</evidence>
<comment type="function">
    <text evidence="8">Part of the ABC transporter complex CysAWTP (TC 3.A.1.6.1) involved in sulfate/thiosulfate import. Probably responsible for the translocation of the substrate across the membrane.</text>
</comment>
<dbReference type="PANTHER" id="PTHR30406">
    <property type="entry name" value="SULFATE TRANSPORT SYSTEM PERMEASE PROTEIN"/>
    <property type="match status" value="1"/>
</dbReference>
<dbReference type="CDD" id="cd06261">
    <property type="entry name" value="TM_PBP2"/>
    <property type="match status" value="1"/>
</dbReference>
<evidence type="ECO:0000256" key="7">
    <source>
        <dbReference type="ARBA" id="ARBA00023136"/>
    </source>
</evidence>
<dbReference type="NCBIfam" id="TIGR02139">
    <property type="entry name" value="permease_CysT"/>
    <property type="match status" value="1"/>
</dbReference>
<dbReference type="Pfam" id="PF00528">
    <property type="entry name" value="BPD_transp_1"/>
    <property type="match status" value="1"/>
</dbReference>
<keyword evidence="3 9" id="KW-0813">Transport</keyword>
<evidence type="ECO:0000256" key="9">
    <source>
        <dbReference type="RuleBase" id="RU366001"/>
    </source>
</evidence>
<dbReference type="InterPro" id="IPR011865">
    <property type="entry name" value="CysT_permease"/>
</dbReference>
<evidence type="ECO:0000313" key="12">
    <source>
        <dbReference type="Proteomes" id="UP001302257"/>
    </source>
</evidence>
<comment type="function">
    <text evidence="9">Part of the ABC transporter complex (TC 3.A.1.6.1) involved in sulfate/thiosulfate import.</text>
</comment>
<feature type="transmembrane region" description="Helical" evidence="9">
    <location>
        <begin position="251"/>
        <end position="272"/>
    </location>
</feature>
<evidence type="ECO:0000256" key="3">
    <source>
        <dbReference type="ARBA" id="ARBA00022448"/>
    </source>
</evidence>
<name>A0ABZ0B099_9BURK</name>
<accession>A0ABZ0B099</accession>
<dbReference type="Proteomes" id="UP001302257">
    <property type="component" value="Chromosome"/>
</dbReference>
<evidence type="ECO:0000256" key="2">
    <source>
        <dbReference type="ARBA" id="ARBA00011779"/>
    </source>
</evidence>
<evidence type="ECO:0000259" key="10">
    <source>
        <dbReference type="PROSITE" id="PS50928"/>
    </source>
</evidence>
<keyword evidence="4 9" id="KW-0812">Transmembrane</keyword>
<dbReference type="InterPro" id="IPR035906">
    <property type="entry name" value="MetI-like_sf"/>
</dbReference>